<protein>
    <submittedName>
        <fullName evidence="1">Uncharacterized protein</fullName>
    </submittedName>
</protein>
<dbReference type="Gene3D" id="1.25.40.10">
    <property type="entry name" value="Tetratricopeptide repeat domain"/>
    <property type="match status" value="1"/>
</dbReference>
<dbReference type="AlphaFoldDB" id="A0A2H0TJI3"/>
<reference evidence="2" key="1">
    <citation type="submission" date="2017-09" db="EMBL/GenBank/DDBJ databases">
        <title>Depth-based differentiation of microbial function through sediment-hosted aquifers and enrichment of novel symbionts in the deep terrestrial subsurface.</title>
        <authorList>
            <person name="Probst A.J."/>
            <person name="Ladd B."/>
            <person name="Jarett J.K."/>
            <person name="Geller-Mcgrath D.E."/>
            <person name="Sieber C.M.K."/>
            <person name="Emerson J.B."/>
            <person name="Anantharaman K."/>
            <person name="Thomas B.C."/>
            <person name="Malmstrom R."/>
            <person name="Stieglmeier M."/>
            <person name="Klingl A."/>
            <person name="Woyke T."/>
            <person name="Ryan C.M."/>
            <person name="Banfield J.F."/>
        </authorList>
    </citation>
    <scope>NUCLEOTIDE SEQUENCE [LARGE SCALE GENOMIC DNA]</scope>
</reference>
<accession>A0A2H0TJI3</accession>
<evidence type="ECO:0000313" key="2">
    <source>
        <dbReference type="Proteomes" id="UP000228909"/>
    </source>
</evidence>
<evidence type="ECO:0000313" key="1">
    <source>
        <dbReference type="EMBL" id="PIR71696.1"/>
    </source>
</evidence>
<organism evidence="1 2">
    <name type="scientific">Candidatus Nealsonbacteria bacterium CG10_big_fil_rev_8_21_14_0_10_37_25</name>
    <dbReference type="NCBI Taxonomy" id="1974711"/>
    <lineage>
        <taxon>Bacteria</taxon>
        <taxon>Candidatus Nealsoniibacteriota</taxon>
    </lineage>
</organism>
<name>A0A2H0TJI3_9BACT</name>
<sequence>MNERVKKADDLMRQGKSSLAVSIIKDVLKEMPEDPYLHYLLGIARMKCVRLFLAKRALEKADQLLPNHAENLRSLGWVKVMLGKVEEGRSDLRKAISLDLMNHLSYIDLAMSYFHYFNFKEGMEWLERGRALAPKDPYVLINIKTAKEMEREYSKYSASELQEMRKEKLTPEYQRFFRISMLQKYYTGKPLTQDEANEVQEEAWLNGAPASIITERQEREFVRPRDKSKSLKMEEILKKRKEIEKELSQMLKEINSPFNLGHIKDIIYHEEDSDDLMKIVSMFDRGGGAEELNQILEIVNDAWNYFPHKSLNGLCPMEKVLEYQEK</sequence>
<dbReference type="Proteomes" id="UP000228909">
    <property type="component" value="Unassembled WGS sequence"/>
</dbReference>
<dbReference type="InterPro" id="IPR011990">
    <property type="entry name" value="TPR-like_helical_dom_sf"/>
</dbReference>
<dbReference type="EMBL" id="PFCK01000031">
    <property type="protein sequence ID" value="PIR71696.1"/>
    <property type="molecule type" value="Genomic_DNA"/>
</dbReference>
<dbReference type="SUPFAM" id="SSF48452">
    <property type="entry name" value="TPR-like"/>
    <property type="match status" value="1"/>
</dbReference>
<gene>
    <name evidence="1" type="ORF">COU43_01130</name>
</gene>
<proteinExistence type="predicted"/>
<comment type="caution">
    <text evidence="1">The sequence shown here is derived from an EMBL/GenBank/DDBJ whole genome shotgun (WGS) entry which is preliminary data.</text>
</comment>